<comment type="similarity">
    <text evidence="6">Belongs to the methyltransferase superfamily. RNA methyltransferase RsmG family.</text>
</comment>
<dbReference type="AlphaFoldDB" id="A0A2T0LI89"/>
<evidence type="ECO:0000256" key="1">
    <source>
        <dbReference type="ARBA" id="ARBA00022490"/>
    </source>
</evidence>
<keyword evidence="2 6" id="KW-0698">rRNA processing</keyword>
<dbReference type="GO" id="GO:0070043">
    <property type="term" value="F:rRNA (guanine-N7-)-methyltransferase activity"/>
    <property type="evidence" value="ECO:0007669"/>
    <property type="project" value="UniProtKB-UniRule"/>
</dbReference>
<evidence type="ECO:0000313" key="9">
    <source>
        <dbReference type="Proteomes" id="UP000237797"/>
    </source>
</evidence>
<dbReference type="PANTHER" id="PTHR31760">
    <property type="entry name" value="S-ADENOSYL-L-METHIONINE-DEPENDENT METHYLTRANSFERASES SUPERFAMILY PROTEIN"/>
    <property type="match status" value="1"/>
</dbReference>
<comment type="caution">
    <text evidence="6">Lacks conserved residue(s) required for the propagation of feature annotation.</text>
</comment>
<protein>
    <recommendedName>
        <fullName evidence="6">Ribosomal RNA small subunit methyltransferase G</fullName>
        <ecNumber evidence="6">2.1.1.-</ecNumber>
    </recommendedName>
    <alternativeName>
        <fullName evidence="6">16S rRNA 7-methylguanosine methyltransferase</fullName>
        <shortName evidence="6">16S rRNA m7G methyltransferase</shortName>
    </alternativeName>
</protein>
<accession>A0A2T0LI89</accession>
<organism evidence="8 9">
    <name type="scientific">Planifilum fimeticola</name>
    <dbReference type="NCBI Taxonomy" id="201975"/>
    <lineage>
        <taxon>Bacteria</taxon>
        <taxon>Bacillati</taxon>
        <taxon>Bacillota</taxon>
        <taxon>Bacilli</taxon>
        <taxon>Bacillales</taxon>
        <taxon>Thermoactinomycetaceae</taxon>
        <taxon>Planifilum</taxon>
    </lineage>
</organism>
<feature type="binding site" evidence="6">
    <location>
        <position position="180"/>
    </location>
    <ligand>
        <name>S-adenosyl-L-methionine</name>
        <dbReference type="ChEBI" id="CHEBI:59789"/>
    </ligand>
</feature>
<dbReference type="FunFam" id="3.40.50.150:FF:000041">
    <property type="entry name" value="Ribosomal RNA small subunit methyltransferase G"/>
    <property type="match status" value="1"/>
</dbReference>
<comment type="caution">
    <text evidence="8">The sequence shown here is derived from an EMBL/GenBank/DDBJ whole genome shotgun (WGS) entry which is preliminary data.</text>
</comment>
<dbReference type="NCBIfam" id="TIGR00138">
    <property type="entry name" value="rsmG_gidB"/>
    <property type="match status" value="1"/>
</dbReference>
<keyword evidence="3 6" id="KW-0489">Methyltransferase</keyword>
<feature type="binding site" evidence="6">
    <location>
        <position position="110"/>
    </location>
    <ligand>
        <name>S-adenosyl-L-methionine</name>
        <dbReference type="ChEBI" id="CHEBI:59789"/>
    </ligand>
</feature>
<keyword evidence="9" id="KW-1185">Reference proteome</keyword>
<feature type="binding site" evidence="6">
    <location>
        <position position="115"/>
    </location>
    <ligand>
        <name>S-adenosyl-L-methionine</name>
        <dbReference type="ChEBI" id="CHEBI:59789"/>
    </ligand>
</feature>
<dbReference type="CDD" id="cd02440">
    <property type="entry name" value="AdoMet_MTases"/>
    <property type="match status" value="1"/>
</dbReference>
<sequence>MKREHRAAEGSLERDVLPGPVLFLPFVKEDLMVDIRERFLDHVKNLGWELSPGQLEQFDRYMKLLVSRNRSVNLTALTEERDVYIKHFFDSLTVVKQVPMDKVEALIDVGTGAGFPGLPLKILFPDLRVVLLDSLRKRVDFLKDVIRELELDRTEAIHGRAEEIAREKEFRERFDVAVARAVARLPVLAEFCLPFVRVGGWFVAMKGPEAEKELEEAGGALQKLGGGEVHQEALSLPEGMGERRLLSLRKQSPTPSAYPRRPGIPAKNPLR</sequence>
<dbReference type="SUPFAM" id="SSF53335">
    <property type="entry name" value="S-adenosyl-L-methionine-dependent methyltransferases"/>
    <property type="match status" value="1"/>
</dbReference>
<evidence type="ECO:0000256" key="5">
    <source>
        <dbReference type="ARBA" id="ARBA00022691"/>
    </source>
</evidence>
<keyword evidence="4 6" id="KW-0808">Transferase</keyword>
<evidence type="ECO:0000313" key="8">
    <source>
        <dbReference type="EMBL" id="PRX42136.1"/>
    </source>
</evidence>
<dbReference type="InterPro" id="IPR029063">
    <property type="entry name" value="SAM-dependent_MTases_sf"/>
</dbReference>
<gene>
    <name evidence="6" type="primary">rsmG</name>
    <name evidence="8" type="ORF">CLV97_103151</name>
</gene>
<dbReference type="Gene3D" id="3.40.50.150">
    <property type="entry name" value="Vaccinia Virus protein VP39"/>
    <property type="match status" value="1"/>
</dbReference>
<comment type="function">
    <text evidence="6">Specifically methylates the N7 position of guanine in position 535 of 16S rRNA.</text>
</comment>
<comment type="subcellular location">
    <subcellularLocation>
        <location evidence="6">Cytoplasm</location>
    </subcellularLocation>
</comment>
<name>A0A2T0LI89_9BACL</name>
<feature type="region of interest" description="Disordered" evidence="7">
    <location>
        <begin position="249"/>
        <end position="271"/>
    </location>
</feature>
<reference evidence="8 9" key="1">
    <citation type="submission" date="2018-03" db="EMBL/GenBank/DDBJ databases">
        <title>Genomic Encyclopedia of Archaeal and Bacterial Type Strains, Phase II (KMG-II): from individual species to whole genera.</title>
        <authorList>
            <person name="Goeker M."/>
        </authorList>
    </citation>
    <scope>NUCLEOTIDE SEQUENCE [LARGE SCALE GENOMIC DNA]</scope>
    <source>
        <strain evidence="8 9">DSM 44946</strain>
    </source>
</reference>
<dbReference type="EC" id="2.1.1.-" evidence="6"/>
<keyword evidence="5 6" id="KW-0949">S-adenosyl-L-methionine</keyword>
<evidence type="ECO:0000256" key="4">
    <source>
        <dbReference type="ARBA" id="ARBA00022679"/>
    </source>
</evidence>
<evidence type="ECO:0000256" key="7">
    <source>
        <dbReference type="SAM" id="MobiDB-lite"/>
    </source>
</evidence>
<dbReference type="GO" id="GO:0005829">
    <property type="term" value="C:cytosol"/>
    <property type="evidence" value="ECO:0007669"/>
    <property type="project" value="TreeGrafter"/>
</dbReference>
<feature type="binding site" evidence="6">
    <location>
        <begin position="161"/>
        <end position="162"/>
    </location>
    <ligand>
        <name>S-adenosyl-L-methionine</name>
        <dbReference type="ChEBI" id="CHEBI:59789"/>
    </ligand>
</feature>
<evidence type="ECO:0000256" key="3">
    <source>
        <dbReference type="ARBA" id="ARBA00022603"/>
    </source>
</evidence>
<dbReference type="HAMAP" id="MF_00074">
    <property type="entry name" value="16SrRNA_methyltr_G"/>
    <property type="match status" value="1"/>
</dbReference>
<dbReference type="EMBL" id="PVNE01000003">
    <property type="protein sequence ID" value="PRX42136.1"/>
    <property type="molecule type" value="Genomic_DNA"/>
</dbReference>
<evidence type="ECO:0000256" key="6">
    <source>
        <dbReference type="HAMAP-Rule" id="MF_00074"/>
    </source>
</evidence>
<keyword evidence="1 6" id="KW-0963">Cytoplasm</keyword>
<dbReference type="InterPro" id="IPR003682">
    <property type="entry name" value="rRNA_ssu_MeTfrase_G"/>
</dbReference>
<dbReference type="PANTHER" id="PTHR31760:SF0">
    <property type="entry name" value="S-ADENOSYL-L-METHIONINE-DEPENDENT METHYLTRANSFERASES SUPERFAMILY PROTEIN"/>
    <property type="match status" value="1"/>
</dbReference>
<proteinExistence type="inferred from homology"/>
<dbReference type="Proteomes" id="UP000237797">
    <property type="component" value="Unassembled WGS sequence"/>
</dbReference>
<dbReference type="Pfam" id="PF02527">
    <property type="entry name" value="GidB"/>
    <property type="match status" value="1"/>
</dbReference>
<evidence type="ECO:0000256" key="2">
    <source>
        <dbReference type="ARBA" id="ARBA00022552"/>
    </source>
</evidence>